<feature type="binding site" evidence="17">
    <location>
        <position position="746"/>
    </location>
    <ligand>
        <name>ATP</name>
        <dbReference type="ChEBI" id="CHEBI:30616"/>
        <label>2</label>
    </ligand>
</feature>
<feature type="binding site" evidence="17">
    <location>
        <position position="748"/>
    </location>
    <ligand>
        <name>ATP</name>
        <dbReference type="ChEBI" id="CHEBI:30616"/>
        <label>2</label>
    </ligand>
</feature>
<dbReference type="HAMAP" id="MF_01210_B">
    <property type="entry name" value="CPSase_L_chain_B"/>
    <property type="match status" value="1"/>
</dbReference>
<dbReference type="Pfam" id="PF02142">
    <property type="entry name" value="MGS"/>
    <property type="match status" value="1"/>
</dbReference>
<feature type="binding site" evidence="17">
    <location>
        <position position="832"/>
    </location>
    <ligand>
        <name>Mn(2+)</name>
        <dbReference type="ChEBI" id="CHEBI:29035"/>
        <label>4</label>
    </ligand>
</feature>
<keyword evidence="12 17" id="KW-0665">Pyrimidine biosynthesis</keyword>
<comment type="similarity">
    <text evidence="3 17">Belongs to the CarB family.</text>
</comment>
<feature type="binding site" evidence="17">
    <location>
        <position position="210"/>
    </location>
    <ligand>
        <name>ATP</name>
        <dbReference type="ChEBI" id="CHEBI:30616"/>
        <label>1</label>
    </ligand>
</feature>
<keyword evidence="4 17" id="KW-0055">Arginine biosynthesis</keyword>
<dbReference type="EMBL" id="CP017269">
    <property type="protein sequence ID" value="AOT70392.1"/>
    <property type="molecule type" value="Genomic_DNA"/>
</dbReference>
<feature type="binding site" evidence="17">
    <location>
        <position position="208"/>
    </location>
    <ligand>
        <name>ATP</name>
        <dbReference type="ChEBI" id="CHEBI:30616"/>
        <label>1</label>
    </ligand>
</feature>
<evidence type="ECO:0000256" key="10">
    <source>
        <dbReference type="ARBA" id="ARBA00022840"/>
    </source>
</evidence>
<evidence type="ECO:0000259" key="19">
    <source>
        <dbReference type="PROSITE" id="PS51855"/>
    </source>
</evidence>
<comment type="pathway">
    <text evidence="17">Pyrimidine metabolism; UMP biosynthesis via de novo pathway; (S)-dihydroorotate from bicarbonate: step 1/3.</text>
</comment>
<evidence type="ECO:0000256" key="3">
    <source>
        <dbReference type="ARBA" id="ARBA00009799"/>
    </source>
</evidence>
<dbReference type="Gene3D" id="3.30.1490.20">
    <property type="entry name" value="ATP-grasp fold, A domain"/>
    <property type="match status" value="2"/>
</dbReference>
<dbReference type="PROSITE" id="PS51855">
    <property type="entry name" value="MGS"/>
    <property type="match status" value="1"/>
</dbReference>
<dbReference type="STRING" id="1424294.Gferi_12800"/>
<dbReference type="InterPro" id="IPR005479">
    <property type="entry name" value="CPAse_ATP-bd"/>
</dbReference>
<feature type="region of interest" description="Carboxyphosphate synthetic domain" evidence="17">
    <location>
        <begin position="1"/>
        <end position="401"/>
    </location>
</feature>
<dbReference type="SMART" id="SM01209">
    <property type="entry name" value="GARS_A"/>
    <property type="match status" value="1"/>
</dbReference>
<dbReference type="FunFam" id="3.30.470.20:FF:000001">
    <property type="entry name" value="Carbamoyl-phosphate synthase large chain"/>
    <property type="match status" value="1"/>
</dbReference>
<comment type="function">
    <text evidence="16">Small subunit of the glutamine-dependent carbamoyl phosphate synthetase (CPSase). CPSase catalyzes the formation of carbamoyl phosphate from the ammonia moiety of glutamine, carbonate, and phosphate donated by ATP, constituting the first step of the biosynthetic pathway leading to pyrimidine nucleotides. The large subunit (synthetase) binds the substrates ammonia (free or transferred from glutamine from the small subunit), hydrogencarbonate and ATP and carries out an ATP-coupled ligase reaction, activating hydrogencarbonate by forming carboxy phosphate which reacts with ammonia to form carbamoyl phosphate.</text>
</comment>
<dbReference type="Pfam" id="PF25596">
    <property type="entry name" value="CPSase_L_D1"/>
    <property type="match status" value="2"/>
</dbReference>
<comment type="subunit">
    <text evidence="17">Composed of two chains; the small (or glutamine) chain promotes the hydrolysis of glutamine to ammonia, which is used by the large (or ammonia) chain to synthesize carbamoyl phosphate. Tetramer of heterodimers (alpha,beta)4.</text>
</comment>
<dbReference type="GO" id="GO:0044205">
    <property type="term" value="P:'de novo' UMP biosynthetic process"/>
    <property type="evidence" value="ECO:0007669"/>
    <property type="project" value="UniProtKB-UniRule"/>
</dbReference>
<feature type="binding site" evidence="17">
    <location>
        <position position="298"/>
    </location>
    <ligand>
        <name>Mg(2+)</name>
        <dbReference type="ChEBI" id="CHEBI:18420"/>
        <label>2</label>
    </ligand>
</feature>
<dbReference type="SMART" id="SM01096">
    <property type="entry name" value="CPSase_L_D3"/>
    <property type="match status" value="1"/>
</dbReference>
<feature type="binding site" evidence="17">
    <location>
        <position position="176"/>
    </location>
    <ligand>
        <name>ATP</name>
        <dbReference type="ChEBI" id="CHEBI:30616"/>
        <label>1</label>
    </ligand>
</feature>
<feature type="binding site" evidence="17">
    <location>
        <position position="778"/>
    </location>
    <ligand>
        <name>ATP</name>
        <dbReference type="ChEBI" id="CHEBI:30616"/>
        <label>2</label>
    </ligand>
</feature>
<feature type="binding site" evidence="17">
    <location>
        <position position="832"/>
    </location>
    <ligand>
        <name>ATP</name>
        <dbReference type="ChEBI" id="CHEBI:30616"/>
        <label>2</label>
    </ligand>
</feature>
<dbReference type="GO" id="GO:0004087">
    <property type="term" value="F:carbamoyl-phosphate synthase (ammonia) activity"/>
    <property type="evidence" value="ECO:0007669"/>
    <property type="project" value="UniProtKB-EC"/>
</dbReference>
<dbReference type="InterPro" id="IPR011761">
    <property type="entry name" value="ATP-grasp"/>
</dbReference>
<dbReference type="GO" id="GO:0004088">
    <property type="term" value="F:carbamoyl-phosphate synthase (glutamine-hydrolyzing) activity"/>
    <property type="evidence" value="ECO:0007669"/>
    <property type="project" value="UniProtKB-UniRule"/>
</dbReference>
<dbReference type="InterPro" id="IPR006275">
    <property type="entry name" value="CPSase_lsu"/>
</dbReference>
<feature type="binding site" evidence="17">
    <location>
        <position position="129"/>
    </location>
    <ligand>
        <name>ATP</name>
        <dbReference type="ChEBI" id="CHEBI:30616"/>
        <label>1</label>
    </ligand>
</feature>
<feature type="domain" description="ATP-grasp" evidence="18">
    <location>
        <begin position="671"/>
        <end position="861"/>
    </location>
</feature>
<evidence type="ECO:0000256" key="4">
    <source>
        <dbReference type="ARBA" id="ARBA00022571"/>
    </source>
</evidence>
<feature type="binding site" evidence="17">
    <location>
        <position position="820"/>
    </location>
    <ligand>
        <name>ATP</name>
        <dbReference type="ChEBI" id="CHEBI:30616"/>
        <label>2</label>
    </ligand>
</feature>
<keyword evidence="8 17" id="KW-0677">Repeat</keyword>
<dbReference type="NCBIfam" id="NF009455">
    <property type="entry name" value="PRK12815.1"/>
    <property type="match status" value="1"/>
</dbReference>
<protein>
    <recommendedName>
        <fullName evidence="17">Carbamoyl phosphate synthase large chain</fullName>
        <ecNumber evidence="17">6.3.4.16</ecNumber>
        <ecNumber evidence="17">6.3.5.5</ecNumber>
    </recommendedName>
    <alternativeName>
        <fullName evidence="17">Carbamoyl phosphate synthetase ammonia chain</fullName>
    </alternativeName>
</protein>
<dbReference type="Gene3D" id="3.40.50.1380">
    <property type="entry name" value="Methylglyoxal synthase-like domain"/>
    <property type="match status" value="1"/>
</dbReference>
<feature type="binding site" evidence="17">
    <location>
        <position position="300"/>
    </location>
    <ligand>
        <name>Mn(2+)</name>
        <dbReference type="ChEBI" id="CHEBI:29035"/>
        <label>2</label>
    </ligand>
</feature>
<keyword evidence="9 17" id="KW-0547">Nucleotide-binding</keyword>
<organism evidence="20 21">
    <name type="scientific">Geosporobacter ferrireducens</name>
    <dbReference type="NCBI Taxonomy" id="1424294"/>
    <lineage>
        <taxon>Bacteria</taxon>
        <taxon>Bacillati</taxon>
        <taxon>Bacillota</taxon>
        <taxon>Clostridia</taxon>
        <taxon>Peptostreptococcales</taxon>
        <taxon>Thermotaleaceae</taxon>
        <taxon>Geosporobacter</taxon>
    </lineage>
</organism>
<evidence type="ECO:0000256" key="15">
    <source>
        <dbReference type="ARBA" id="ARBA00048816"/>
    </source>
</evidence>
<keyword evidence="7" id="KW-0479">Metal-binding</keyword>
<dbReference type="FunFam" id="3.40.50.20:FF:000002">
    <property type="entry name" value="Carbamoyl-phosphate synthase large chain"/>
    <property type="match status" value="1"/>
</dbReference>
<evidence type="ECO:0000256" key="5">
    <source>
        <dbReference type="ARBA" id="ARBA00022598"/>
    </source>
</evidence>
<dbReference type="SUPFAM" id="SSF52440">
    <property type="entry name" value="PreATP-grasp domain"/>
    <property type="match status" value="2"/>
</dbReference>
<evidence type="ECO:0000256" key="16">
    <source>
        <dbReference type="ARBA" id="ARBA00060037"/>
    </source>
</evidence>
<dbReference type="InterPro" id="IPR016185">
    <property type="entry name" value="PreATP-grasp_dom_sf"/>
</dbReference>
<dbReference type="NCBIfam" id="TIGR01369">
    <property type="entry name" value="CPSaseII_lrg"/>
    <property type="match status" value="1"/>
</dbReference>
<comment type="catalytic activity">
    <reaction evidence="15 17">
        <text>hydrogencarbonate + L-glutamine + 2 ATP + H2O = carbamoyl phosphate + L-glutamate + 2 ADP + phosphate + 2 H(+)</text>
        <dbReference type="Rhea" id="RHEA:18633"/>
        <dbReference type="ChEBI" id="CHEBI:15377"/>
        <dbReference type="ChEBI" id="CHEBI:15378"/>
        <dbReference type="ChEBI" id="CHEBI:17544"/>
        <dbReference type="ChEBI" id="CHEBI:29985"/>
        <dbReference type="ChEBI" id="CHEBI:30616"/>
        <dbReference type="ChEBI" id="CHEBI:43474"/>
        <dbReference type="ChEBI" id="CHEBI:58228"/>
        <dbReference type="ChEBI" id="CHEBI:58359"/>
        <dbReference type="ChEBI" id="CHEBI:456216"/>
        <dbReference type="EC" id="6.3.5.5"/>
    </reaction>
</comment>
<feature type="binding site" evidence="17">
    <location>
        <position position="777"/>
    </location>
    <ligand>
        <name>ATP</name>
        <dbReference type="ChEBI" id="CHEBI:30616"/>
        <label>2</label>
    </ligand>
</feature>
<feature type="binding site" evidence="17">
    <location>
        <position position="832"/>
    </location>
    <ligand>
        <name>Mg(2+)</name>
        <dbReference type="ChEBI" id="CHEBI:18420"/>
        <label>3</label>
    </ligand>
</feature>
<feature type="binding site" evidence="17">
    <location>
        <position position="215"/>
    </location>
    <ligand>
        <name>ATP</name>
        <dbReference type="ChEBI" id="CHEBI:30616"/>
        <label>1</label>
    </ligand>
</feature>
<dbReference type="InterPro" id="IPR036897">
    <property type="entry name" value="CarbamoylP_synth_lsu_oligo_sf"/>
</dbReference>
<feature type="binding site" evidence="17">
    <location>
        <position position="284"/>
    </location>
    <ligand>
        <name>Mg(2+)</name>
        <dbReference type="ChEBI" id="CHEBI:18420"/>
        <label>1</label>
    </ligand>
</feature>
<evidence type="ECO:0000256" key="17">
    <source>
        <dbReference type="HAMAP-Rule" id="MF_01210"/>
    </source>
</evidence>
<dbReference type="Gene3D" id="3.40.50.20">
    <property type="match status" value="2"/>
</dbReference>
<feature type="binding site" evidence="17">
    <location>
        <position position="300"/>
    </location>
    <ligand>
        <name>Mg(2+)</name>
        <dbReference type="ChEBI" id="CHEBI:18420"/>
        <label>2</label>
    </ligand>
</feature>
<feature type="binding site" evidence="17">
    <location>
        <position position="298"/>
    </location>
    <ligand>
        <name>Mn(2+)</name>
        <dbReference type="ChEBI" id="CHEBI:29035"/>
        <label>2</label>
    </ligand>
</feature>
<dbReference type="Gene3D" id="1.10.1030.10">
    <property type="entry name" value="Carbamoyl-phosphate synthetase, large subunit oligomerisation domain"/>
    <property type="match status" value="1"/>
</dbReference>
<dbReference type="PROSITE" id="PS00866">
    <property type="entry name" value="CPSASE_1"/>
    <property type="match status" value="2"/>
</dbReference>
<evidence type="ECO:0000256" key="11">
    <source>
        <dbReference type="ARBA" id="ARBA00022842"/>
    </source>
</evidence>
<feature type="binding site" evidence="17">
    <location>
        <position position="779"/>
    </location>
    <ligand>
        <name>ATP</name>
        <dbReference type="ChEBI" id="CHEBI:30616"/>
        <label>2</label>
    </ligand>
</feature>
<dbReference type="InterPro" id="IPR013815">
    <property type="entry name" value="ATP_grasp_subdomain_1"/>
</dbReference>
<dbReference type="InterPro" id="IPR011607">
    <property type="entry name" value="MGS-like_dom"/>
</dbReference>
<dbReference type="InterPro" id="IPR058047">
    <property type="entry name" value="CPSase_preATP-grasp"/>
</dbReference>
<comment type="catalytic activity">
    <reaction evidence="14 17">
        <text>hydrogencarbonate + NH4(+) + 2 ATP = carbamoyl phosphate + 2 ADP + phosphate + 2 H(+)</text>
        <dbReference type="Rhea" id="RHEA:18029"/>
        <dbReference type="ChEBI" id="CHEBI:15378"/>
        <dbReference type="ChEBI" id="CHEBI:17544"/>
        <dbReference type="ChEBI" id="CHEBI:28938"/>
        <dbReference type="ChEBI" id="CHEBI:30616"/>
        <dbReference type="ChEBI" id="CHEBI:43474"/>
        <dbReference type="ChEBI" id="CHEBI:58228"/>
        <dbReference type="ChEBI" id="CHEBI:456216"/>
        <dbReference type="EC" id="6.3.4.16"/>
    </reaction>
</comment>
<feature type="binding site" evidence="17">
    <location>
        <position position="298"/>
    </location>
    <ligand>
        <name>ATP</name>
        <dbReference type="ChEBI" id="CHEBI:30616"/>
        <label>1</label>
    </ligand>
</feature>
<evidence type="ECO:0000259" key="18">
    <source>
        <dbReference type="PROSITE" id="PS50975"/>
    </source>
</evidence>
<feature type="binding site" evidence="17">
    <location>
        <position position="298"/>
    </location>
    <ligand>
        <name>Mn(2+)</name>
        <dbReference type="ChEBI" id="CHEBI:29035"/>
        <label>1</label>
    </ligand>
</feature>
<evidence type="ECO:0000313" key="20">
    <source>
        <dbReference type="EMBL" id="AOT70392.1"/>
    </source>
</evidence>
<sequence>MPLDKSLKKVLIIGSGPIIIGQAAEFDYSGTQACKAIKEEGIETVLVNSNPATIMTDMNVADKVYIEPLNLESLEKILEMEKPDGILAGFGGQTALNLAMNLQDQGILDKYNVKLLGTDSDTIKKAEDREAFKELMLEIGEPVPMSIIATNLAQCEEFVQQYGFPVIIRPAFTLGGTGGGIATNHDQLIEICERGIHNSPIGQILLEQSVAGWKEIEYEVIRDGKDNCIIICNMENMDPVGVHTGDSIVVAPSQTLRDKEYQMLRQASIKIIRSLKIQGGCNIQFALDPKSSNYVVIEVNPRVSRSSALASKAAGYPIAKIGAKIAIGFSLDELKNYVTKNSSACFEPTLDYIVVKFPKWPFDKFSKAARTLGTQMKATGEVMAISRSFESALLKAVTCLEGKFTGLRMFSIMEMNEEVLFEKIGKCDDERIFALADALRRGITVEKLHDVTQIDPWFLHGVNNIVKMEQQLQQEKMDEKLLYGAESMGFTDTEICDLTGLNREVLQEIRKEHKIYPVYKMVDTCSGEFDAQTPYYYSCYEEDDENIISDNKKILVIGSGPIRIGQGIEFDYCCVHGVWAIKEAGYESIIMNNNPETVSTDFDTADKLYFESLYIDDVMNVIRSEKPEGVVLQFGGQTSVNLAPKLYDRGVNILGTSYQSIDLAEDREKFRDFLGQMSIPTPTGKSVTSIAEAKEAVKELGYPVVVRPSYVIGGRAMQVVYNDYALESYMQEAVDLSKKYPILVDKYVKGIEIEVDAIADGEEVLIPGIMEHVEKTGIHSGDSITVYPYVSLSEETVATLVEHTKKIAKGLKIIGLVNIQYVFDGKDVYVIEVNPRASRTVPILSKVTQVPMVKVAVEIMLGKKLKEMSYGTGLMENQDLYAVKVPVFSGEKLTDVDTYLGPEMKSTGEVLGIDQDLDIAIYKGFSGANIKIPTDGGIYVSLKDVDKEEGLEVVKAYGEMGFKIYGSAGTSKYLTEKNVSCETIELNQLVQELSKGTIQMVINTPTIGNDNHREGFKMRRKVSEYRVPIFTSIDTARVFLKAIAVKKEGRPVVYKTLDSFFPEKDNQEKYSA</sequence>
<dbReference type="EC" id="6.3.4.16" evidence="17"/>
<name>A0A1D8GHM1_9FIRM</name>
<dbReference type="KEGG" id="gfe:Gferi_12800"/>
<feature type="region of interest" description="Carbamoyl phosphate synthetic domain" evidence="17">
    <location>
        <begin position="547"/>
        <end position="929"/>
    </location>
</feature>
<dbReference type="InterPro" id="IPR005480">
    <property type="entry name" value="CPSase_lsu_oligo"/>
</dbReference>
<dbReference type="GO" id="GO:0046872">
    <property type="term" value="F:metal ion binding"/>
    <property type="evidence" value="ECO:0007669"/>
    <property type="project" value="UniProtKB-KW"/>
</dbReference>
<feature type="domain" description="MGS-like" evidence="19">
    <location>
        <begin position="930"/>
        <end position="1072"/>
    </location>
</feature>
<feature type="binding site" evidence="17">
    <location>
        <position position="834"/>
    </location>
    <ligand>
        <name>Mn(2+)</name>
        <dbReference type="ChEBI" id="CHEBI:29035"/>
        <label>4</label>
    </ligand>
</feature>
<dbReference type="PRINTS" id="PR00098">
    <property type="entry name" value="CPSASE"/>
</dbReference>
<feature type="binding site" evidence="17">
    <location>
        <position position="832"/>
    </location>
    <ligand>
        <name>Mn(2+)</name>
        <dbReference type="ChEBI" id="CHEBI:29035"/>
        <label>3</label>
    </ligand>
</feature>
<dbReference type="UniPathway" id="UPA00068">
    <property type="reaction ID" value="UER00171"/>
</dbReference>
<evidence type="ECO:0000256" key="7">
    <source>
        <dbReference type="ARBA" id="ARBA00022723"/>
    </source>
</evidence>
<feature type="region of interest" description="Allosteric domain" evidence="17">
    <location>
        <begin position="930"/>
        <end position="1072"/>
    </location>
</feature>
<feature type="binding site" evidence="17">
    <location>
        <position position="820"/>
    </location>
    <ligand>
        <name>Mg(2+)</name>
        <dbReference type="ChEBI" id="CHEBI:18420"/>
        <label>3</label>
    </ligand>
</feature>
<comment type="cofactor">
    <cofactor evidence="17">
        <name>Mg(2+)</name>
        <dbReference type="ChEBI" id="CHEBI:18420"/>
    </cofactor>
    <cofactor evidence="17">
        <name>Mn(2+)</name>
        <dbReference type="ChEBI" id="CHEBI:29035"/>
    </cofactor>
    <text evidence="17">Binds 4 Mg(2+) or Mn(2+) ions per subunit.</text>
</comment>
<dbReference type="OrthoDB" id="9804197at2"/>
<reference evidence="20 21" key="1">
    <citation type="submission" date="2016-09" db="EMBL/GenBank/DDBJ databases">
        <title>Genomic analysis reveals versatility of anaerobic energy metabolism of Geosporobacter ferrireducens IRF9 of phylum Firmicutes.</title>
        <authorList>
            <person name="Kim S.-J."/>
        </authorList>
    </citation>
    <scope>NUCLEOTIDE SEQUENCE [LARGE SCALE GENOMIC DNA]</scope>
    <source>
        <strain evidence="20 21">IRF9</strain>
    </source>
</reference>
<evidence type="ECO:0000256" key="14">
    <source>
        <dbReference type="ARBA" id="ARBA00047359"/>
    </source>
</evidence>
<feature type="binding site" evidence="17">
    <location>
        <position position="242"/>
    </location>
    <ligand>
        <name>ATP</name>
        <dbReference type="ChEBI" id="CHEBI:30616"/>
        <label>1</label>
    </ligand>
</feature>
<feature type="binding site" evidence="17">
    <location>
        <position position="834"/>
    </location>
    <ligand>
        <name>Mg(2+)</name>
        <dbReference type="ChEBI" id="CHEBI:18420"/>
        <label>4</label>
    </ligand>
</feature>
<dbReference type="GO" id="GO:0005524">
    <property type="term" value="F:ATP binding"/>
    <property type="evidence" value="ECO:0007669"/>
    <property type="project" value="UniProtKB-UniRule"/>
</dbReference>
<keyword evidence="6 17" id="KW-0028">Amino-acid biosynthesis</keyword>
<feature type="binding site" evidence="17">
    <location>
        <position position="241"/>
    </location>
    <ligand>
        <name>ATP</name>
        <dbReference type="ChEBI" id="CHEBI:30616"/>
        <label>1</label>
    </ligand>
</feature>
<dbReference type="UniPathway" id="UPA00070">
    <property type="reaction ID" value="UER00115"/>
</dbReference>
<dbReference type="Gene3D" id="3.30.470.20">
    <property type="entry name" value="ATP-grasp fold, B domain"/>
    <property type="match status" value="2"/>
</dbReference>
<feature type="binding site" evidence="17">
    <location>
        <position position="284"/>
    </location>
    <ligand>
        <name>Mn(2+)</name>
        <dbReference type="ChEBI" id="CHEBI:29035"/>
        <label>1</label>
    </ligand>
</feature>
<feature type="binding site" evidence="17">
    <location>
        <position position="752"/>
    </location>
    <ligand>
        <name>ATP</name>
        <dbReference type="ChEBI" id="CHEBI:30616"/>
        <label>2</label>
    </ligand>
</feature>
<dbReference type="EC" id="6.3.5.5" evidence="17"/>
<dbReference type="SMART" id="SM00851">
    <property type="entry name" value="MGS"/>
    <property type="match status" value="1"/>
</dbReference>
<comment type="cofactor">
    <cofactor evidence="1">
        <name>Mn(2+)</name>
        <dbReference type="ChEBI" id="CHEBI:29035"/>
    </cofactor>
</comment>
<feature type="binding site" evidence="17">
    <location>
        <position position="169"/>
    </location>
    <ligand>
        <name>ATP</name>
        <dbReference type="ChEBI" id="CHEBI:30616"/>
        <label>1</label>
    </ligand>
</feature>
<dbReference type="FunFam" id="1.10.1030.10:FF:000002">
    <property type="entry name" value="Carbamoyl-phosphate synthase large chain"/>
    <property type="match status" value="1"/>
</dbReference>
<feature type="binding site" evidence="17">
    <location>
        <position position="175"/>
    </location>
    <ligand>
        <name>ATP</name>
        <dbReference type="ChEBI" id="CHEBI:30616"/>
        <label>1</label>
    </ligand>
</feature>
<dbReference type="PROSITE" id="PS50975">
    <property type="entry name" value="ATP_GRASP"/>
    <property type="match status" value="2"/>
</dbReference>
<dbReference type="FunFam" id="3.30.470.20:FF:000026">
    <property type="entry name" value="Carbamoyl-phosphate synthase large chain"/>
    <property type="match status" value="1"/>
</dbReference>
<dbReference type="Pfam" id="PF02787">
    <property type="entry name" value="CPSase_L_D3"/>
    <property type="match status" value="1"/>
</dbReference>
<dbReference type="FunFam" id="3.40.50.20:FF:000001">
    <property type="entry name" value="Carbamoyl-phosphate synthase large chain"/>
    <property type="match status" value="1"/>
</dbReference>
<comment type="pathway">
    <text evidence="2 17">Amino-acid biosynthesis; L-arginine biosynthesis; carbamoyl phosphate from bicarbonate: step 1/1.</text>
</comment>
<evidence type="ECO:0000256" key="8">
    <source>
        <dbReference type="ARBA" id="ARBA00022737"/>
    </source>
</evidence>
<dbReference type="FunFam" id="3.30.1490.20:FF:000001">
    <property type="entry name" value="Carbamoyl-phosphate synthase large chain"/>
    <property type="match status" value="1"/>
</dbReference>
<feature type="binding site" evidence="17">
    <location>
        <position position="780"/>
    </location>
    <ligand>
        <name>ATP</name>
        <dbReference type="ChEBI" id="CHEBI:30616"/>
        <label>2</label>
    </ligand>
</feature>
<dbReference type="AlphaFoldDB" id="A0A1D8GHM1"/>
<dbReference type="NCBIfam" id="NF003671">
    <property type="entry name" value="PRK05294.1"/>
    <property type="match status" value="1"/>
</dbReference>
<keyword evidence="10 17" id="KW-0067">ATP-binding</keyword>
<feature type="domain" description="ATP-grasp" evidence="18">
    <location>
        <begin position="133"/>
        <end position="327"/>
    </location>
</feature>
<evidence type="ECO:0000256" key="6">
    <source>
        <dbReference type="ARBA" id="ARBA00022605"/>
    </source>
</evidence>
<accession>A0A1D8GHM1</accession>
<feature type="binding site" evidence="17">
    <location>
        <position position="243"/>
    </location>
    <ligand>
        <name>ATP</name>
        <dbReference type="ChEBI" id="CHEBI:30616"/>
        <label>1</label>
    </ligand>
</feature>
<dbReference type="GO" id="GO:0006541">
    <property type="term" value="P:glutamine metabolic process"/>
    <property type="evidence" value="ECO:0007669"/>
    <property type="project" value="TreeGrafter"/>
</dbReference>
<keyword evidence="21" id="KW-1185">Reference proteome</keyword>
<dbReference type="Pfam" id="PF02786">
    <property type="entry name" value="CPSase_L_D2"/>
    <property type="match status" value="2"/>
</dbReference>
<feature type="binding site" evidence="17">
    <location>
        <position position="820"/>
    </location>
    <ligand>
        <name>Mn(2+)</name>
        <dbReference type="ChEBI" id="CHEBI:29035"/>
        <label>3</label>
    </ligand>
</feature>
<comment type="caution">
    <text evidence="17">Lacks conserved residue(s) required for the propagation of feature annotation.</text>
</comment>
<dbReference type="PANTHER" id="PTHR11405">
    <property type="entry name" value="CARBAMOYLTRANSFERASE FAMILY MEMBER"/>
    <property type="match status" value="1"/>
</dbReference>
<feature type="binding site" evidence="17">
    <location>
        <position position="284"/>
    </location>
    <ligand>
        <name>ATP</name>
        <dbReference type="ChEBI" id="CHEBI:30616"/>
        <label>1</label>
    </ligand>
</feature>
<proteinExistence type="inferred from homology"/>
<feature type="binding site" evidence="17">
    <location>
        <position position="298"/>
    </location>
    <ligand>
        <name>Mg(2+)</name>
        <dbReference type="ChEBI" id="CHEBI:18420"/>
        <label>1</label>
    </ligand>
</feature>
<dbReference type="Proteomes" id="UP000095743">
    <property type="component" value="Chromosome"/>
</dbReference>
<dbReference type="HAMAP" id="MF_01210_A">
    <property type="entry name" value="CPSase_L_chain_A"/>
    <property type="match status" value="1"/>
</dbReference>
<comment type="function">
    <text evidence="17">Large subunit of the glutamine-dependent carbamoyl phosphate synthetase (CPSase). CPSase catalyzes the formation of carbamoyl phosphate from the ammonia moiety of glutamine, carbonate, and phosphate donated by ATP, constituting the first step of 2 biosynthetic pathways, one leading to arginine and/or urea and the other to pyrimidine nucleotides. The large subunit (synthetase) binds the substrates ammonia (free or transferred from glutamine from the small subunit), hydrogencarbonate and ATP and carries out an ATP-coupled ligase reaction, activating hydrogencarbonate by forming carboxy phosphate which reacts with ammonia to form carbamoyl phosphate.</text>
</comment>
<evidence type="ECO:0000313" key="21">
    <source>
        <dbReference type="Proteomes" id="UP000095743"/>
    </source>
</evidence>
<evidence type="ECO:0000256" key="12">
    <source>
        <dbReference type="ARBA" id="ARBA00022975"/>
    </source>
</evidence>
<dbReference type="GO" id="GO:0006526">
    <property type="term" value="P:L-arginine biosynthetic process"/>
    <property type="evidence" value="ECO:0007669"/>
    <property type="project" value="UniProtKB-UniRule"/>
</dbReference>
<evidence type="ECO:0000256" key="1">
    <source>
        <dbReference type="ARBA" id="ARBA00001936"/>
    </source>
</evidence>
<dbReference type="SUPFAM" id="SSF48108">
    <property type="entry name" value="Carbamoyl phosphate synthetase, large subunit connection domain"/>
    <property type="match status" value="1"/>
</dbReference>
<evidence type="ECO:0000256" key="9">
    <source>
        <dbReference type="ARBA" id="ARBA00022741"/>
    </source>
</evidence>
<dbReference type="GO" id="GO:0005737">
    <property type="term" value="C:cytoplasm"/>
    <property type="evidence" value="ECO:0007669"/>
    <property type="project" value="TreeGrafter"/>
</dbReference>
<dbReference type="SUPFAM" id="SSF52335">
    <property type="entry name" value="Methylglyoxal synthase-like"/>
    <property type="match status" value="1"/>
</dbReference>
<feature type="binding site" evidence="17">
    <location>
        <position position="832"/>
    </location>
    <ligand>
        <name>Mg(2+)</name>
        <dbReference type="ChEBI" id="CHEBI:18420"/>
        <label>4</label>
    </ligand>
</feature>
<gene>
    <name evidence="17" type="primary">carB</name>
    <name evidence="20" type="ORF">Gferi_12800</name>
</gene>
<dbReference type="PROSITE" id="PS00867">
    <property type="entry name" value="CPSASE_2"/>
    <property type="match status" value="2"/>
</dbReference>
<dbReference type="PANTHER" id="PTHR11405:SF53">
    <property type="entry name" value="CARBAMOYL-PHOSPHATE SYNTHASE [AMMONIA], MITOCHONDRIAL"/>
    <property type="match status" value="1"/>
</dbReference>
<dbReference type="InterPro" id="IPR005483">
    <property type="entry name" value="CPSase_dom"/>
</dbReference>
<keyword evidence="5 17" id="KW-0436">Ligase</keyword>
<keyword evidence="11" id="KW-0460">Magnesium</keyword>
<evidence type="ECO:0000256" key="13">
    <source>
        <dbReference type="ARBA" id="ARBA00023211"/>
    </source>
</evidence>
<evidence type="ECO:0000256" key="2">
    <source>
        <dbReference type="ARBA" id="ARBA00005077"/>
    </source>
</evidence>
<dbReference type="InterPro" id="IPR036914">
    <property type="entry name" value="MGS-like_dom_sf"/>
</dbReference>
<comment type="domain">
    <text evidence="17">The large subunit is composed of 2 ATP-grasp domains that are involved in binding the 2 ATP molecules needed for carbamoyl phosphate synthesis. The N-terminal ATP-grasp domain (referred to as the carboxyphosphate synthetic component) catalyzes the ATP-dependent phosphorylation of hydrogencarbonate to carboxyphosphate and the subsequent nucleophilic attack by ammonia to form a carbamate intermediate. The C-terminal ATP-grasp domain (referred to as the carbamoyl phosphate synthetic component) then catalyzes the phosphorylation of carbamate with the second ATP to form the end product carbamoyl phosphate. The reactive and unstable enzyme intermediates are sequentially channeled from one active site to the next through the interior of the protein over a distance of at least 96 A.</text>
</comment>
<keyword evidence="13" id="KW-0464">Manganese</keyword>
<feature type="binding site" evidence="17">
    <location>
        <position position="707"/>
    </location>
    <ligand>
        <name>ATP</name>
        <dbReference type="ChEBI" id="CHEBI:30616"/>
        <label>2</label>
    </ligand>
</feature>
<dbReference type="RefSeq" id="WP_069977099.1">
    <property type="nucleotide sequence ID" value="NZ_CP017269.1"/>
</dbReference>
<dbReference type="SUPFAM" id="SSF56059">
    <property type="entry name" value="Glutathione synthetase ATP-binding domain-like"/>
    <property type="match status" value="2"/>
</dbReference>